<proteinExistence type="predicted"/>
<dbReference type="Pfam" id="PF10947">
    <property type="entry name" value="DUF2628"/>
    <property type="match status" value="1"/>
</dbReference>
<feature type="transmembrane region" description="Helical" evidence="1">
    <location>
        <begin position="89"/>
        <end position="110"/>
    </location>
</feature>
<feature type="transmembrane region" description="Helical" evidence="1">
    <location>
        <begin position="169"/>
        <end position="188"/>
    </location>
</feature>
<dbReference type="EMBL" id="LGTO01000004">
    <property type="protein sequence ID" value="KNE22064.1"/>
    <property type="molecule type" value="Genomic_DNA"/>
</dbReference>
<accession>A0A0L0QU03</accession>
<sequence>MKCLYCGANNDEHGSYCKHCGNEQAATVVESEERFADDDSDLLRFVGKRKNYYARKWIKMESANGVSFNVCSFLFGFLWLGYRKMYKMILLLAVVFLVIDLILFLIGYEYTFSNNATYIDTGIMFAVIILYGFYGNKFYKNFVEKQVDKIKQTNGDTEKINEEIERKGGVHWFGPIIGLLILLGVYTVPSMFIPVHVNDVDQVKLSTFTEFPDVLIGDLFDEVFQNGEWKEVDEASISEHSMVDFVATYNEGGQRHDVTIRFGVHEEEEEELGVFMITINGEELNDLETVEYLQFIFRNYNQRE</sequence>
<keyword evidence="1" id="KW-0472">Membrane</keyword>
<dbReference type="Proteomes" id="UP000036780">
    <property type="component" value="Unassembled WGS sequence"/>
</dbReference>
<evidence type="ECO:0000256" key="1">
    <source>
        <dbReference type="SAM" id="Phobius"/>
    </source>
</evidence>
<dbReference type="PATRIC" id="fig|1473.5.peg.3864"/>
<dbReference type="AlphaFoldDB" id="A0A0L0QU03"/>
<evidence type="ECO:0008006" key="4">
    <source>
        <dbReference type="Google" id="ProtNLM"/>
    </source>
</evidence>
<evidence type="ECO:0000313" key="3">
    <source>
        <dbReference type="Proteomes" id="UP000036780"/>
    </source>
</evidence>
<comment type="caution">
    <text evidence="2">The sequence shown here is derived from an EMBL/GenBank/DDBJ whole genome shotgun (WGS) entry which is preliminary data.</text>
</comment>
<keyword evidence="3" id="KW-1185">Reference proteome</keyword>
<dbReference type="InterPro" id="IPR024399">
    <property type="entry name" value="DUF2628"/>
</dbReference>
<dbReference type="GeneID" id="66869817"/>
<feature type="transmembrane region" description="Helical" evidence="1">
    <location>
        <begin position="62"/>
        <end position="82"/>
    </location>
</feature>
<feature type="transmembrane region" description="Helical" evidence="1">
    <location>
        <begin position="116"/>
        <end position="134"/>
    </location>
</feature>
<keyword evidence="1" id="KW-0812">Transmembrane</keyword>
<protein>
    <recommendedName>
        <fullName evidence="4">DUF2628 domain-containing protein</fullName>
    </recommendedName>
</protein>
<reference evidence="3" key="1">
    <citation type="submission" date="2015-07" db="EMBL/GenBank/DDBJ databases">
        <title>Fjat-10053 dsm26.</title>
        <authorList>
            <person name="Liu B."/>
            <person name="Wang J."/>
            <person name="Zhu Y."/>
            <person name="Liu G."/>
            <person name="Chen Q."/>
            <person name="Chen Z."/>
            <person name="Lan J."/>
            <person name="Che J."/>
            <person name="Ge C."/>
            <person name="Shi H."/>
            <person name="Pan Z."/>
            <person name="Liu X."/>
        </authorList>
    </citation>
    <scope>NUCLEOTIDE SEQUENCE [LARGE SCALE GENOMIC DNA]</scope>
    <source>
        <strain evidence="3">DSM 26</strain>
    </source>
</reference>
<gene>
    <name evidence="2" type="ORF">AFK71_04500</name>
</gene>
<evidence type="ECO:0000313" key="2">
    <source>
        <dbReference type="EMBL" id="KNE22064.1"/>
    </source>
</evidence>
<name>A0A0L0QU03_VIRPA</name>
<keyword evidence="1" id="KW-1133">Transmembrane helix</keyword>
<dbReference type="RefSeq" id="WP_050350348.1">
    <property type="nucleotide sequence ID" value="NZ_BOSN01000005.1"/>
</dbReference>
<dbReference type="OrthoDB" id="6691119at2"/>
<organism evidence="2 3">
    <name type="scientific">Virgibacillus pantothenticus</name>
    <dbReference type="NCBI Taxonomy" id="1473"/>
    <lineage>
        <taxon>Bacteria</taxon>
        <taxon>Bacillati</taxon>
        <taxon>Bacillota</taxon>
        <taxon>Bacilli</taxon>
        <taxon>Bacillales</taxon>
        <taxon>Bacillaceae</taxon>
        <taxon>Virgibacillus</taxon>
    </lineage>
</organism>